<organism evidence="8 9">
    <name type="scientific">Bradyrhizobium archetypum</name>
    <dbReference type="NCBI Taxonomy" id="2721160"/>
    <lineage>
        <taxon>Bacteria</taxon>
        <taxon>Pseudomonadati</taxon>
        <taxon>Pseudomonadota</taxon>
        <taxon>Alphaproteobacteria</taxon>
        <taxon>Hyphomicrobiales</taxon>
        <taxon>Nitrobacteraceae</taxon>
        <taxon>Bradyrhizobium</taxon>
    </lineage>
</organism>
<dbReference type="AlphaFoldDB" id="A0A7Y4M4S2"/>
<comment type="caution">
    <text evidence="8">The sequence shown here is derived from an EMBL/GenBank/DDBJ whole genome shotgun (WGS) entry which is preliminary data.</text>
</comment>
<evidence type="ECO:0000256" key="4">
    <source>
        <dbReference type="ARBA" id="ARBA00022741"/>
    </source>
</evidence>
<name>A0A7Y4M4S2_9BRAD</name>
<evidence type="ECO:0000256" key="6">
    <source>
        <dbReference type="ARBA" id="ARBA00039970"/>
    </source>
</evidence>
<sequence>MPKSASDSSSLAPSRKFDRDMQIPPETQVVIDFDDNRAASVLVGPYGQNLALIERRLGVVVDSRGNHITIGGSRDGCDAARRVLETLYAQAVQGHDLSQGEVEGAIRAVLAQGSLFEFDAKTAKPTFETINLRKRPVRARTAAQDSYIRALKRHELVFGTGPAGTGKTWLAVAHAAQLFERKEVDRIILSRPAVEAGERLGFLPGDLREKVDPYLRPIYDALYDLMDSRIVERALQAGEIEIAPLAFMRGRTLTNAVIILDEAQNTTSMQMKMFLTRLGENSRMIVTGDPSQVDLPNGQASGLAEACKLLDNVDGIAQVKFTAEDVIRHELVARIVAAYEGLPQKPATGKS</sequence>
<evidence type="ECO:0000259" key="7">
    <source>
        <dbReference type="Pfam" id="PF02562"/>
    </source>
</evidence>
<dbReference type="SUPFAM" id="SSF54791">
    <property type="entry name" value="Eukaryotic type KH-domain (KH-domain type I)"/>
    <property type="match status" value="1"/>
</dbReference>
<dbReference type="CDD" id="cd00105">
    <property type="entry name" value="KH-I"/>
    <property type="match status" value="1"/>
</dbReference>
<comment type="similarity">
    <text evidence="2">Belongs to the PhoH family.</text>
</comment>
<dbReference type="InterPro" id="IPR027417">
    <property type="entry name" value="P-loop_NTPase"/>
</dbReference>
<dbReference type="InterPro" id="IPR051451">
    <property type="entry name" value="PhoH2-like"/>
</dbReference>
<protein>
    <recommendedName>
        <fullName evidence="6">PhoH-like protein</fullName>
    </recommendedName>
</protein>
<dbReference type="PANTHER" id="PTHR30473:SF1">
    <property type="entry name" value="PHOH-LIKE PROTEIN"/>
    <property type="match status" value="1"/>
</dbReference>
<dbReference type="Proteomes" id="UP000528734">
    <property type="component" value="Unassembled WGS sequence"/>
</dbReference>
<evidence type="ECO:0000256" key="1">
    <source>
        <dbReference type="ARBA" id="ARBA00004496"/>
    </source>
</evidence>
<accession>A0A7Y4M4S2</accession>
<dbReference type="SUPFAM" id="SSF52540">
    <property type="entry name" value="P-loop containing nucleoside triphosphate hydrolases"/>
    <property type="match status" value="1"/>
</dbReference>
<dbReference type="InterPro" id="IPR003714">
    <property type="entry name" value="PhoH"/>
</dbReference>
<dbReference type="InterPro" id="IPR036612">
    <property type="entry name" value="KH_dom_type_1_sf"/>
</dbReference>
<dbReference type="GO" id="GO:0005524">
    <property type="term" value="F:ATP binding"/>
    <property type="evidence" value="ECO:0007669"/>
    <property type="project" value="UniProtKB-KW"/>
</dbReference>
<keyword evidence="9" id="KW-1185">Reference proteome</keyword>
<keyword evidence="5" id="KW-0067">ATP-binding</keyword>
<dbReference type="PANTHER" id="PTHR30473">
    <property type="entry name" value="PROTEIN PHOH"/>
    <property type="match status" value="1"/>
</dbReference>
<dbReference type="Pfam" id="PF02562">
    <property type="entry name" value="PhoH"/>
    <property type="match status" value="1"/>
</dbReference>
<proteinExistence type="inferred from homology"/>
<dbReference type="GO" id="GO:0003723">
    <property type="term" value="F:RNA binding"/>
    <property type="evidence" value="ECO:0007669"/>
    <property type="project" value="InterPro"/>
</dbReference>
<evidence type="ECO:0000256" key="5">
    <source>
        <dbReference type="ARBA" id="ARBA00022840"/>
    </source>
</evidence>
<dbReference type="GO" id="GO:0005829">
    <property type="term" value="C:cytosol"/>
    <property type="evidence" value="ECO:0007669"/>
    <property type="project" value="TreeGrafter"/>
</dbReference>
<keyword evidence="4" id="KW-0547">Nucleotide-binding</keyword>
<dbReference type="FunFam" id="3.40.50.300:FF:000013">
    <property type="entry name" value="PhoH family ATPase"/>
    <property type="match status" value="1"/>
</dbReference>
<feature type="domain" description="PhoH-like protein" evidence="7">
    <location>
        <begin position="137"/>
        <end position="340"/>
    </location>
</feature>
<gene>
    <name evidence="8" type="primary">phoH</name>
    <name evidence="8" type="ORF">HCN50_26655</name>
</gene>
<dbReference type="EMBL" id="JAAVLW010000008">
    <property type="protein sequence ID" value="NOJ49784.1"/>
    <property type="molecule type" value="Genomic_DNA"/>
</dbReference>
<keyword evidence="3" id="KW-0963">Cytoplasm</keyword>
<evidence type="ECO:0000256" key="3">
    <source>
        <dbReference type="ARBA" id="ARBA00022490"/>
    </source>
</evidence>
<evidence type="ECO:0000313" key="8">
    <source>
        <dbReference type="EMBL" id="NOJ49784.1"/>
    </source>
</evidence>
<reference evidence="8 9" key="1">
    <citation type="submission" date="2020-03" db="EMBL/GenBank/DDBJ databases">
        <title>Bradyrhizobium diversity isolated from nodules of Muelleranthus trifoliolatus.</title>
        <authorList>
            <person name="Klepa M."/>
            <person name="Helene L."/>
            <person name="Hungria M."/>
        </authorList>
    </citation>
    <scope>NUCLEOTIDE SEQUENCE [LARGE SCALE GENOMIC DNA]</scope>
    <source>
        <strain evidence="8 9">WSM 1744</strain>
    </source>
</reference>
<evidence type="ECO:0000313" key="9">
    <source>
        <dbReference type="Proteomes" id="UP000528734"/>
    </source>
</evidence>
<evidence type="ECO:0000256" key="2">
    <source>
        <dbReference type="ARBA" id="ARBA00010393"/>
    </source>
</evidence>
<comment type="subcellular location">
    <subcellularLocation>
        <location evidence="1">Cytoplasm</location>
    </subcellularLocation>
</comment>
<dbReference type="Gene3D" id="3.40.50.300">
    <property type="entry name" value="P-loop containing nucleotide triphosphate hydrolases"/>
    <property type="match status" value="1"/>
</dbReference>